<evidence type="ECO:0000313" key="2">
    <source>
        <dbReference type="Proteomes" id="UP000199215"/>
    </source>
</evidence>
<evidence type="ECO:0000313" key="1">
    <source>
        <dbReference type="EMBL" id="SEH48976.1"/>
    </source>
</evidence>
<reference evidence="1" key="1">
    <citation type="submission" date="2016-10" db="EMBL/GenBank/DDBJ databases">
        <authorList>
            <person name="de Groot N.N."/>
        </authorList>
    </citation>
    <scope>NUCLEOTIDE SEQUENCE [LARGE SCALE GENOMIC DNA]</scope>
    <source>
        <strain evidence="1">IBRC-M10418</strain>
    </source>
</reference>
<dbReference type="OrthoDB" id="147476at2157"/>
<dbReference type="AlphaFoldDB" id="A0A1H6IQR7"/>
<proteinExistence type="predicted"/>
<dbReference type="RefSeq" id="WP_177167460.1">
    <property type="nucleotide sequence ID" value="NZ_FNWU01000003.1"/>
</dbReference>
<name>A0A1H6IQR7_9EURY</name>
<organism evidence="1 2">
    <name type="scientific">Halopenitus malekzadehii</name>
    <dbReference type="NCBI Taxonomy" id="1267564"/>
    <lineage>
        <taxon>Archaea</taxon>
        <taxon>Methanobacteriati</taxon>
        <taxon>Methanobacteriota</taxon>
        <taxon>Stenosarchaea group</taxon>
        <taxon>Halobacteria</taxon>
        <taxon>Halobacteriales</taxon>
        <taxon>Haloferacaceae</taxon>
        <taxon>Halopenitus</taxon>
    </lineage>
</organism>
<accession>A0A1H6IQR7</accession>
<dbReference type="EMBL" id="FNWU01000003">
    <property type="protein sequence ID" value="SEH48976.1"/>
    <property type="molecule type" value="Genomic_DNA"/>
</dbReference>
<keyword evidence="2" id="KW-1185">Reference proteome</keyword>
<dbReference type="Proteomes" id="UP000199215">
    <property type="component" value="Unassembled WGS sequence"/>
</dbReference>
<sequence>MFTNDEDFYVVGGDHGLLVYDQVTDPTPSAVVAAIERIDAAYESDAEILETVPGGWL</sequence>
<gene>
    <name evidence="1" type="ORF">SAMN05192561_10314</name>
</gene>
<protein>
    <submittedName>
        <fullName evidence="1">Uncharacterized protein</fullName>
    </submittedName>
</protein>